<dbReference type="SMART" id="SM00248">
    <property type="entry name" value="ANK"/>
    <property type="match status" value="18"/>
</dbReference>
<dbReference type="STRING" id="1654360.EA58_02960"/>
<dbReference type="OrthoDB" id="5906399at2"/>
<dbReference type="SUPFAM" id="SSF48403">
    <property type="entry name" value="Ankyrin repeat"/>
    <property type="match status" value="3"/>
</dbReference>
<feature type="repeat" description="ANK" evidence="3">
    <location>
        <begin position="778"/>
        <end position="810"/>
    </location>
</feature>
<dbReference type="RefSeq" id="WP_036748693.1">
    <property type="nucleotide sequence ID" value="NZ_JAGSGC010000002.1"/>
</dbReference>
<evidence type="ECO:0000313" key="6">
    <source>
        <dbReference type="EMBL" id="KDM93166.1"/>
    </source>
</evidence>
<protein>
    <submittedName>
        <fullName evidence="6">Uncharacterized protein</fullName>
    </submittedName>
</protein>
<feature type="repeat" description="ANK" evidence="3">
    <location>
        <begin position="360"/>
        <end position="392"/>
    </location>
</feature>
<dbReference type="AlphaFoldDB" id="A0A066RVS9"/>
<evidence type="ECO:0000256" key="3">
    <source>
        <dbReference type="PROSITE-ProRule" id="PRU00023"/>
    </source>
</evidence>
<gene>
    <name evidence="6" type="ORF">EA58_02960</name>
</gene>
<comment type="caution">
    <text evidence="6">The sequence shown here is derived from an EMBL/GenBank/DDBJ whole genome shotgun (WGS) entry which is preliminary data.</text>
</comment>
<name>A0A066RVS9_9GAMM</name>
<feature type="repeat" description="ANK" evidence="3">
    <location>
        <begin position="521"/>
        <end position="553"/>
    </location>
</feature>
<keyword evidence="2 3" id="KW-0040">ANK repeat</keyword>
<keyword evidence="1" id="KW-0677">Repeat</keyword>
<feature type="signal peptide" evidence="5">
    <location>
        <begin position="1"/>
        <end position="19"/>
    </location>
</feature>
<feature type="transmembrane region" description="Helical" evidence="4">
    <location>
        <begin position="846"/>
        <end position="864"/>
    </location>
</feature>
<proteinExistence type="predicted"/>
<evidence type="ECO:0000256" key="5">
    <source>
        <dbReference type="SAM" id="SignalP"/>
    </source>
</evidence>
<keyword evidence="4" id="KW-0812">Transmembrane</keyword>
<dbReference type="PANTHER" id="PTHR24123:SF33">
    <property type="entry name" value="PROTEIN HOS4"/>
    <property type="match status" value="1"/>
</dbReference>
<dbReference type="PROSITE" id="PS50297">
    <property type="entry name" value="ANK_REP_REGION"/>
    <property type="match status" value="3"/>
</dbReference>
<sequence>MKKAIFPLLAILITPTSFASPYDAIQSNNISELGKYINKETPTKQVNQLLKYAVKMDSVESIRYLVENGADINHYIFSDNIFSNQTPLSVALYFDNFDSVKTLIELGANVNLPFSIGEDPDHHREFKFFTPLSYAIEHKDDKLVKYFIAHGANVNRQEASYGRYTYAPLVAAIDANRTDYARLLLKKGADPSITFYGQPILYYSINKEKINLSKILIKFGANINDSYDAQSILELAIEKNSPIINDLLEAGVNVNGTRTNEDNRAASTPLITAIKKKSPLINKLVSLGADLNAKDIYDASIPRIAIKNGIPIDNLLTEKNVLDPELIFEAVKTNNLKIVNQVIQSSPKIELNKPIEFPLSRETPLSLAIQKNNFSIVKKLIESGAKISDIPNFPNALMDSVMLEDTKITKFLLKEGANPNVFRKINGYYDHTPLSLATPENRKVLLEHGAKLNPTDIPSPLMLLARHGEYDSIDAFVKLGAEVNTYGHYYSPLMNAAISDSVETVDKLIAHGAKIEYTIENGETPLMRIIHAISTEMFDKLVKEGANIHATDDAGNTLLHWAAKYSNESRFNHLVENGLGDKLHTKNASGQTPFLIAAQTHNVRIMEYLLAGNFNIDIEQYDLNHKNAMALALINNDIDVNSSNIAATLVNFGMNLTKEHPNSTTMLDLLVKETPKVFSGLGYQLDFKLMLKYNPESIQQIMQSKIDPETLERIISSTKRDIFRKNDRQLLEALLKSGLDPNSYVFNDYMLNKAIDNNDIEMTELLINSGADVNAESEKGSPLMYAITNNNDKMVTLLLKSGADYEKLQSDYNRYSLDRITENHPRSAQAITDFKRSTLIEKAKKISIYLSLILAVLLSVYTLYRRQQRKNEKTKTSD</sequence>
<reference evidence="6 7" key="1">
    <citation type="submission" date="2014-04" db="EMBL/GenBank/DDBJ databases">
        <title>Draft genome sequence of Photobacterium halotolerans S2753: a solonamide, ngercheumicin and holomycin producer.</title>
        <authorList>
            <person name="Machado H.R."/>
            <person name="Gram L."/>
        </authorList>
    </citation>
    <scope>NUCLEOTIDE SEQUENCE [LARGE SCALE GENOMIC DNA]</scope>
    <source>
        <strain evidence="6 7">S2753</strain>
    </source>
</reference>
<evidence type="ECO:0000256" key="4">
    <source>
        <dbReference type="SAM" id="Phobius"/>
    </source>
</evidence>
<evidence type="ECO:0000256" key="1">
    <source>
        <dbReference type="ARBA" id="ARBA00022737"/>
    </source>
</evidence>
<keyword evidence="4" id="KW-1133">Transmembrane helix</keyword>
<feature type="repeat" description="ANK" evidence="3">
    <location>
        <begin position="83"/>
        <end position="115"/>
    </location>
</feature>
<dbReference type="InterPro" id="IPR002110">
    <property type="entry name" value="Ankyrin_rpt"/>
</dbReference>
<feature type="chain" id="PRO_5001626023" evidence="5">
    <location>
        <begin position="20"/>
        <end position="878"/>
    </location>
</feature>
<organism evidence="6 7">
    <name type="scientific">Photobacterium galatheae</name>
    <dbReference type="NCBI Taxonomy" id="1654360"/>
    <lineage>
        <taxon>Bacteria</taxon>
        <taxon>Pseudomonadati</taxon>
        <taxon>Pseudomonadota</taxon>
        <taxon>Gammaproteobacteria</taxon>
        <taxon>Vibrionales</taxon>
        <taxon>Vibrionaceae</taxon>
        <taxon>Photobacterium</taxon>
    </lineage>
</organism>
<evidence type="ECO:0000256" key="2">
    <source>
        <dbReference type="ARBA" id="ARBA00023043"/>
    </source>
</evidence>
<keyword evidence="4" id="KW-0472">Membrane</keyword>
<accession>A0A066RVS9</accession>
<dbReference type="PROSITE" id="PS50088">
    <property type="entry name" value="ANK_REPEAT"/>
    <property type="match status" value="7"/>
</dbReference>
<evidence type="ECO:0000313" key="7">
    <source>
        <dbReference type="Proteomes" id="UP000027192"/>
    </source>
</evidence>
<dbReference type="EMBL" id="JMIB01000004">
    <property type="protein sequence ID" value="KDM93166.1"/>
    <property type="molecule type" value="Genomic_DNA"/>
</dbReference>
<feature type="repeat" description="ANK" evidence="3">
    <location>
        <begin position="127"/>
        <end position="159"/>
    </location>
</feature>
<dbReference type="InterPro" id="IPR051165">
    <property type="entry name" value="Multifunctional_ANK_Repeat"/>
</dbReference>
<dbReference type="Proteomes" id="UP000027192">
    <property type="component" value="Unassembled WGS sequence"/>
</dbReference>
<keyword evidence="5" id="KW-0732">Signal</keyword>
<dbReference type="Pfam" id="PF12796">
    <property type="entry name" value="Ank_2"/>
    <property type="match status" value="5"/>
</dbReference>
<feature type="repeat" description="ANK" evidence="3">
    <location>
        <begin position="746"/>
        <end position="778"/>
    </location>
</feature>
<keyword evidence="7" id="KW-1185">Reference proteome</keyword>
<feature type="repeat" description="ANK" evidence="3">
    <location>
        <begin position="589"/>
        <end position="621"/>
    </location>
</feature>
<dbReference type="Gene3D" id="1.25.40.20">
    <property type="entry name" value="Ankyrin repeat-containing domain"/>
    <property type="match status" value="4"/>
</dbReference>
<dbReference type="InterPro" id="IPR036770">
    <property type="entry name" value="Ankyrin_rpt-contain_sf"/>
</dbReference>
<dbReference type="PANTHER" id="PTHR24123">
    <property type="entry name" value="ANKYRIN REPEAT-CONTAINING"/>
    <property type="match status" value="1"/>
</dbReference>